<sequence length="186" mass="20632">MAGKKLSKLAMLLVNLNLPAIVANSLWLPAACLSLPLEPPHNFPNDKHAKTATALDNGQKEQQDGQQRQQQQQQKQQHINHNAPKRLDRHLRGIVPGPRLSVANTKHTSEESRFAFQAGFRFDSRDSWKPKPKLEIVCSHTGTQKVKGSNVQNVKSGLNMITAASPQQKPRKFDRMQIALGPGTPS</sequence>
<feature type="signal peptide" evidence="2">
    <location>
        <begin position="1"/>
        <end position="23"/>
    </location>
</feature>
<evidence type="ECO:0000256" key="1">
    <source>
        <dbReference type="SAM" id="MobiDB-lite"/>
    </source>
</evidence>
<organism evidence="3">
    <name type="scientific">Drosophila melanogaster</name>
    <name type="common">Fruit fly</name>
    <dbReference type="NCBI Taxonomy" id="7227"/>
    <lineage>
        <taxon>Eukaryota</taxon>
        <taxon>Metazoa</taxon>
        <taxon>Ecdysozoa</taxon>
        <taxon>Arthropoda</taxon>
        <taxon>Hexapoda</taxon>
        <taxon>Insecta</taxon>
        <taxon>Pterygota</taxon>
        <taxon>Neoptera</taxon>
        <taxon>Endopterygota</taxon>
        <taxon>Diptera</taxon>
        <taxon>Brachycera</taxon>
        <taxon>Muscomorpha</taxon>
        <taxon>Ephydroidea</taxon>
        <taxon>Drosophilidae</taxon>
        <taxon>Drosophila</taxon>
        <taxon>Sophophora</taxon>
    </lineage>
</organism>
<name>Q6IG30_DROME</name>
<keyword evidence="2" id="KW-0732">Signal</keyword>
<proteinExistence type="predicted"/>
<dbReference type="AlphaFoldDB" id="Q6IG30"/>
<accession>Q6IG30</accession>
<feature type="chain" id="PRO_5004275242" evidence="2">
    <location>
        <begin position="24"/>
        <end position="186"/>
    </location>
</feature>
<feature type="compositionally biased region" description="Low complexity" evidence="1">
    <location>
        <begin position="64"/>
        <end position="77"/>
    </location>
</feature>
<gene>
    <name evidence="3" type="ORF">HDC07396</name>
</gene>
<protein>
    <submittedName>
        <fullName evidence="3">HDC07396</fullName>
    </submittedName>
</protein>
<feature type="region of interest" description="Disordered" evidence="1">
    <location>
        <begin position="56"/>
        <end position="94"/>
    </location>
</feature>
<dbReference type="EMBL" id="BK003936">
    <property type="protein sequence ID" value="DAA02634.1"/>
    <property type="molecule type" value="Genomic_DNA"/>
</dbReference>
<reference evidence="3" key="1">
    <citation type="journal article" date="2003" name="Genome Biol.">
        <title>An integrated gene annotation and transcriptional profiling approach towards the full gene content of the Drosophila genome.</title>
        <authorList>
            <person name="Hild M."/>
            <person name="Beckmann B."/>
            <person name="Haas S.A."/>
            <person name="Koch B."/>
            <person name="Solovyev V."/>
            <person name="Busold C."/>
            <person name="Fellenberg K."/>
            <person name="Boutros M."/>
            <person name="Vingron M."/>
            <person name="Sauer F."/>
            <person name="Hoheisel J.D."/>
            <person name="Paro R."/>
        </authorList>
    </citation>
    <scope>NUCLEOTIDE SEQUENCE</scope>
</reference>
<evidence type="ECO:0000256" key="2">
    <source>
        <dbReference type="SAM" id="SignalP"/>
    </source>
</evidence>
<evidence type="ECO:0000313" key="3">
    <source>
        <dbReference type="EMBL" id="DAA02634.1"/>
    </source>
</evidence>